<accession>A0A0H2RRX5</accession>
<proteinExistence type="predicted"/>
<reference evidence="2 3" key="1">
    <citation type="submission" date="2015-04" db="EMBL/GenBank/DDBJ databases">
        <title>Complete genome sequence of Schizopora paradoxa KUC8140, a cosmopolitan wood degrader in East Asia.</title>
        <authorList>
            <consortium name="DOE Joint Genome Institute"/>
            <person name="Min B."/>
            <person name="Park H."/>
            <person name="Jang Y."/>
            <person name="Kim J.-J."/>
            <person name="Kim K.H."/>
            <person name="Pangilinan J."/>
            <person name="Lipzen A."/>
            <person name="Riley R."/>
            <person name="Grigoriev I.V."/>
            <person name="Spatafora J.W."/>
            <person name="Choi I.-G."/>
        </authorList>
    </citation>
    <scope>NUCLEOTIDE SEQUENCE [LARGE SCALE GENOMIC DNA]</scope>
    <source>
        <strain evidence="2 3">KUC8140</strain>
    </source>
</reference>
<sequence>MNVQPISRMFEGYTMRLRMLLFFVGAVAIMVVHHCFYRFLHNKPVGFEDGLSDVAWFLFYYSSSIVNFATIVAKGFIAAILGICFAQVFWMHTRRKHFNVQQINDSLACKDSPTRSLMTIRTTFIFSMFTFLSLSLAVITIFAPGALDLNDGKSNDTCEVQTVNLTNASIAVFDEEGIHYRNPIAQVKGFVGRVLLSGEPLPPVVDFDKFGGETKYDLSFHAPSLNCTNITSTFDFSSALPDPSIEDDDVVVWNAAKTVVNGSLVFTVATRELLPGPNFTVTPGPDPQAVSCIAYESNYTVRVDTGFEDGSAPTVRIRNITQLVPLSPASASSSDSAEVQYYAIVDALTNLLGGNATYDPDVYDFTNDSSIVAYSPLGAALADSPWFWHRPMLRALPSLMRNVSVSILSGALSETGFPTLASIKTPCREDNVYYIYKPLRLFLAYGAGLLIAGLGMALASYAIYVNGQEEPLDFASVLKYVSTNGIKYEDKGGSWMEAV</sequence>
<feature type="transmembrane region" description="Helical" evidence="1">
    <location>
        <begin position="124"/>
        <end position="147"/>
    </location>
</feature>
<name>A0A0H2RRX5_9AGAM</name>
<dbReference type="AlphaFoldDB" id="A0A0H2RRX5"/>
<keyword evidence="1" id="KW-0472">Membrane</keyword>
<keyword evidence="3" id="KW-1185">Reference proteome</keyword>
<feature type="transmembrane region" description="Helical" evidence="1">
    <location>
        <begin position="20"/>
        <end position="40"/>
    </location>
</feature>
<evidence type="ECO:0000313" key="3">
    <source>
        <dbReference type="Proteomes" id="UP000053477"/>
    </source>
</evidence>
<organism evidence="2 3">
    <name type="scientific">Schizopora paradoxa</name>
    <dbReference type="NCBI Taxonomy" id="27342"/>
    <lineage>
        <taxon>Eukaryota</taxon>
        <taxon>Fungi</taxon>
        <taxon>Dikarya</taxon>
        <taxon>Basidiomycota</taxon>
        <taxon>Agaricomycotina</taxon>
        <taxon>Agaricomycetes</taxon>
        <taxon>Hymenochaetales</taxon>
        <taxon>Schizoporaceae</taxon>
        <taxon>Schizopora</taxon>
    </lineage>
</organism>
<gene>
    <name evidence="2" type="ORF">SCHPADRAFT_297584</name>
</gene>
<protein>
    <submittedName>
        <fullName evidence="2">Uncharacterized protein</fullName>
    </submittedName>
</protein>
<evidence type="ECO:0000313" key="2">
    <source>
        <dbReference type="EMBL" id="KLO14745.1"/>
    </source>
</evidence>
<feature type="transmembrane region" description="Helical" evidence="1">
    <location>
        <begin position="60"/>
        <end position="90"/>
    </location>
</feature>
<keyword evidence="1" id="KW-1133">Transmembrane helix</keyword>
<keyword evidence="1" id="KW-0812">Transmembrane</keyword>
<dbReference type="EMBL" id="KQ085939">
    <property type="protein sequence ID" value="KLO14745.1"/>
    <property type="molecule type" value="Genomic_DNA"/>
</dbReference>
<dbReference type="Proteomes" id="UP000053477">
    <property type="component" value="Unassembled WGS sequence"/>
</dbReference>
<evidence type="ECO:0000256" key="1">
    <source>
        <dbReference type="SAM" id="Phobius"/>
    </source>
</evidence>
<dbReference type="STRING" id="27342.A0A0H2RRX5"/>
<dbReference type="InParanoid" id="A0A0H2RRX5"/>
<feature type="transmembrane region" description="Helical" evidence="1">
    <location>
        <begin position="442"/>
        <end position="464"/>
    </location>
</feature>
<dbReference type="OrthoDB" id="3198553at2759"/>